<name>A0ABN6WYT8_9MICO</name>
<dbReference type="Gene3D" id="1.10.30.50">
    <property type="match status" value="1"/>
</dbReference>
<accession>A0ABN6WYT8</accession>
<keyword evidence="4" id="KW-1185">Reference proteome</keyword>
<feature type="region of interest" description="Disordered" evidence="1">
    <location>
        <begin position="481"/>
        <end position="502"/>
    </location>
</feature>
<dbReference type="InterPro" id="IPR003870">
    <property type="entry name" value="DUF222"/>
</dbReference>
<dbReference type="InterPro" id="IPR003615">
    <property type="entry name" value="HNH_nuc"/>
</dbReference>
<evidence type="ECO:0000313" key="4">
    <source>
        <dbReference type="Proteomes" id="UP001321543"/>
    </source>
</evidence>
<feature type="compositionally biased region" description="Low complexity" evidence="1">
    <location>
        <begin position="180"/>
        <end position="189"/>
    </location>
</feature>
<evidence type="ECO:0000256" key="1">
    <source>
        <dbReference type="SAM" id="MobiDB-lite"/>
    </source>
</evidence>
<dbReference type="SMART" id="SM00507">
    <property type="entry name" value="HNHc"/>
    <property type="match status" value="1"/>
</dbReference>
<proteinExistence type="predicted"/>
<feature type="domain" description="HNH nuclease" evidence="2">
    <location>
        <begin position="396"/>
        <end position="448"/>
    </location>
</feature>
<dbReference type="EMBL" id="AP027728">
    <property type="protein sequence ID" value="BDZ37677.1"/>
    <property type="molecule type" value="Genomic_DNA"/>
</dbReference>
<evidence type="ECO:0000313" key="3">
    <source>
        <dbReference type="EMBL" id="BDZ37677.1"/>
    </source>
</evidence>
<reference evidence="4" key="1">
    <citation type="journal article" date="2019" name="Int. J. Syst. Evol. Microbiol.">
        <title>The Global Catalogue of Microorganisms (GCM) 10K type strain sequencing project: providing services to taxonomists for standard genome sequencing and annotation.</title>
        <authorList>
            <consortium name="The Broad Institute Genomics Platform"/>
            <consortium name="The Broad Institute Genome Sequencing Center for Infectious Disease"/>
            <person name="Wu L."/>
            <person name="Ma J."/>
        </authorList>
    </citation>
    <scope>NUCLEOTIDE SEQUENCE [LARGE SCALE GENOMIC DNA]</scope>
    <source>
        <strain evidence="4">NBRC 106310</strain>
    </source>
</reference>
<evidence type="ECO:0000259" key="2">
    <source>
        <dbReference type="SMART" id="SM00507"/>
    </source>
</evidence>
<dbReference type="Pfam" id="PF02720">
    <property type="entry name" value="DUF222"/>
    <property type="match status" value="1"/>
</dbReference>
<protein>
    <recommendedName>
        <fullName evidence="2">HNH nuclease domain-containing protein</fullName>
    </recommendedName>
</protein>
<sequence length="502" mass="54027">MEGMNGIVDRLEQLQADFASVVADAFADEQIAQLSDAEVMRLLEVTGRMRRGIDATMVEATVQVRERSEGLRAERMTTSYGCDRPADLLQLVLRVDRRTAGSLVRAAGFSARMQGITDGAFLPARYDALRRELNDGTVGIDGFLAAAAPIERSSARLSPEAVVEADRQLAAFARGELDPDAGATPDAGANLGAGTDPAPTPAELSQLAHVLAAYLDPDGAEPTDDLASRERGLWLGRKRDGRIPMRGELLPEVAAQLLRLADSLLNPRVDPVAVPGGVHFEEREPADDPEGESLVPIDDRTRPQKMHDVFATILAAAARGGELPDLGGAAPTLVVTVDAADYAAGSGWASVDGVDAPVPMRVAAQVGCAGGIQRVMFDDRGRIVALGTSARIFNALQRRAIVARDGGCIIPGCTIPATWCEIHHVQEHSQGGPTHTDNGVALCWHHHRTLHLSEWQIRMRQGVPEIRGPAWWDRRRRWRPTGAGEARRRREPVRSSPAASYG</sequence>
<organism evidence="3 4">
    <name type="scientific">Microbacterium suwonense</name>
    <dbReference type="NCBI Taxonomy" id="683047"/>
    <lineage>
        <taxon>Bacteria</taxon>
        <taxon>Bacillati</taxon>
        <taxon>Actinomycetota</taxon>
        <taxon>Actinomycetes</taxon>
        <taxon>Micrococcales</taxon>
        <taxon>Microbacteriaceae</taxon>
        <taxon>Microbacterium</taxon>
    </lineage>
</organism>
<gene>
    <name evidence="3" type="ORF">GCM10025863_02910</name>
</gene>
<dbReference type="CDD" id="cd00085">
    <property type="entry name" value="HNHc"/>
    <property type="match status" value="1"/>
</dbReference>
<dbReference type="Proteomes" id="UP001321543">
    <property type="component" value="Chromosome"/>
</dbReference>
<feature type="region of interest" description="Disordered" evidence="1">
    <location>
        <begin position="177"/>
        <end position="196"/>
    </location>
</feature>